<evidence type="ECO:0000256" key="2">
    <source>
        <dbReference type="ARBA" id="ARBA00022679"/>
    </source>
</evidence>
<dbReference type="GO" id="GO:0032259">
    <property type="term" value="P:methylation"/>
    <property type="evidence" value="ECO:0007669"/>
    <property type="project" value="UniProtKB-KW"/>
</dbReference>
<dbReference type="SUPFAM" id="SSF53335">
    <property type="entry name" value="S-adenosyl-L-methionine-dependent methyltransferases"/>
    <property type="match status" value="1"/>
</dbReference>
<dbReference type="PANTHER" id="PTHR43861:SF1">
    <property type="entry name" value="TRANS-ACONITATE 2-METHYLTRANSFERASE"/>
    <property type="match status" value="1"/>
</dbReference>
<dbReference type="PANTHER" id="PTHR43861">
    <property type="entry name" value="TRANS-ACONITATE 2-METHYLTRANSFERASE-RELATED"/>
    <property type="match status" value="1"/>
</dbReference>
<dbReference type="AlphaFoldDB" id="A0AAX3N3I6"/>
<proteinExistence type="predicted"/>
<dbReference type="EMBL" id="CP118101">
    <property type="protein sequence ID" value="WDH84415.1"/>
    <property type="molecule type" value="Genomic_DNA"/>
</dbReference>
<name>A0AAX3N3I6_9BACL</name>
<dbReference type="RefSeq" id="WP_047909788.1">
    <property type="nucleotide sequence ID" value="NZ_CP118101.1"/>
</dbReference>
<dbReference type="InterPro" id="IPR029063">
    <property type="entry name" value="SAM-dependent_MTases_sf"/>
</dbReference>
<sequence>MNRQFEEARKMEENYHKQFYQEHDIYEEGTWMAGPMPIVMESLARLMRVKQDVTILDLGAGAGRNTIAMAEQLKGTNSELIAVDLLEEAIHSLVDHAKEYKVDHMISAEQADIEHYDIAYNRYDYIAACSCLEHVSSEEALRTVIQRMKEGTKLGGINLITMSTNVEEVSLQDHKPREPLIELNLPTLHAEELLADQYKDWEILFTERVTQAIPEQKYDEPTEFRCQLIRFAAQKRLE</sequence>
<dbReference type="Gene3D" id="3.40.50.150">
    <property type="entry name" value="Vaccinia Virus protein VP39"/>
    <property type="match status" value="1"/>
</dbReference>
<organism evidence="4 5">
    <name type="scientific">Paenibacillus urinalis</name>
    <dbReference type="NCBI Taxonomy" id="521520"/>
    <lineage>
        <taxon>Bacteria</taxon>
        <taxon>Bacillati</taxon>
        <taxon>Bacillota</taxon>
        <taxon>Bacilli</taxon>
        <taxon>Bacillales</taxon>
        <taxon>Paenibacillaceae</taxon>
        <taxon>Paenibacillus</taxon>
    </lineage>
</organism>
<gene>
    <name evidence="4" type="ORF">PUW23_09475</name>
</gene>
<accession>A0AAX3N3I6</accession>
<feature type="domain" description="Methyltransferase" evidence="3">
    <location>
        <begin position="55"/>
        <end position="156"/>
    </location>
</feature>
<evidence type="ECO:0000256" key="1">
    <source>
        <dbReference type="ARBA" id="ARBA00022603"/>
    </source>
</evidence>
<protein>
    <submittedName>
        <fullName evidence="4">Class I SAM-dependent methyltransferase</fullName>
    </submittedName>
</protein>
<evidence type="ECO:0000313" key="4">
    <source>
        <dbReference type="EMBL" id="WDH84415.1"/>
    </source>
</evidence>
<keyword evidence="2" id="KW-0808">Transferase</keyword>
<keyword evidence="1 4" id="KW-0489">Methyltransferase</keyword>
<dbReference type="Proteomes" id="UP001220962">
    <property type="component" value="Chromosome"/>
</dbReference>
<evidence type="ECO:0000259" key="3">
    <source>
        <dbReference type="Pfam" id="PF13649"/>
    </source>
</evidence>
<dbReference type="Pfam" id="PF13649">
    <property type="entry name" value="Methyltransf_25"/>
    <property type="match status" value="1"/>
</dbReference>
<dbReference type="InterPro" id="IPR041698">
    <property type="entry name" value="Methyltransf_25"/>
</dbReference>
<dbReference type="GO" id="GO:0008168">
    <property type="term" value="F:methyltransferase activity"/>
    <property type="evidence" value="ECO:0007669"/>
    <property type="project" value="UniProtKB-KW"/>
</dbReference>
<reference evidence="4" key="1">
    <citation type="submission" date="2023-02" db="EMBL/GenBank/DDBJ databases">
        <title>Pathogen: clinical or host-associated sample.</title>
        <authorList>
            <person name="Hergert J."/>
            <person name="Casey R."/>
            <person name="Wagner J."/>
            <person name="Young E.L."/>
            <person name="Oakeson K.F."/>
        </authorList>
    </citation>
    <scope>NUCLEOTIDE SEQUENCE</scope>
    <source>
        <strain evidence="4">2022CK-00830</strain>
    </source>
</reference>
<evidence type="ECO:0000313" key="5">
    <source>
        <dbReference type="Proteomes" id="UP001220962"/>
    </source>
</evidence>
<dbReference type="CDD" id="cd02440">
    <property type="entry name" value="AdoMet_MTases"/>
    <property type="match status" value="1"/>
</dbReference>